<dbReference type="RefSeq" id="WP_038558895.1">
    <property type="nucleotide sequence ID" value="NZ_CP007481.1"/>
</dbReference>
<dbReference type="Proteomes" id="UP000023755">
    <property type="component" value="Chromosome"/>
</dbReference>
<protein>
    <submittedName>
        <fullName evidence="2">AsmA-like region family protein</fullName>
    </submittedName>
</protein>
<name>X5GVP4_9RICK</name>
<keyword evidence="3" id="KW-1185">Reference proteome</keyword>
<dbReference type="KEGG" id="nhm:NHE_0167"/>
<organism evidence="2 3">
    <name type="scientific">Neorickettsia helminthoeca str. Oregon</name>
    <dbReference type="NCBI Taxonomy" id="1286528"/>
    <lineage>
        <taxon>Bacteria</taxon>
        <taxon>Pseudomonadati</taxon>
        <taxon>Pseudomonadota</taxon>
        <taxon>Alphaproteobacteria</taxon>
        <taxon>Rickettsiales</taxon>
        <taxon>Anaplasmataceae</taxon>
        <taxon>Neorickettsia</taxon>
    </lineage>
</organism>
<evidence type="ECO:0000256" key="1">
    <source>
        <dbReference type="SAM" id="Coils"/>
    </source>
</evidence>
<dbReference type="HOGENOM" id="CLU_300490_0_0_5"/>
<reference evidence="2 3" key="1">
    <citation type="submission" date="2014-03" db="EMBL/GenBank/DDBJ databases">
        <title>Sequencing and Comparison of Genomes and Transcriptome Profiles of Human Ehrlichiosis Agents.</title>
        <authorList>
            <person name="Lin M."/>
            <person name="Daugherty S.C."/>
            <person name="Nagaraj S."/>
            <person name="Cheng Z."/>
            <person name="Xiong Q."/>
            <person name="Lin F.-Y."/>
            <person name="Sengamalay N."/>
            <person name="Ott S."/>
            <person name="Godinez A."/>
            <person name="Tallon L.J."/>
            <person name="Sadzewicz L."/>
            <person name="Fraser C.M."/>
            <person name="Dunning Hotopp J.C."/>
            <person name="Rikihisa Y."/>
        </authorList>
    </citation>
    <scope>NUCLEOTIDE SEQUENCE [LARGE SCALE GENOMIC DNA]</scope>
    <source>
        <strain evidence="2 3">Oregon</strain>
    </source>
</reference>
<feature type="coiled-coil region" evidence="1">
    <location>
        <begin position="688"/>
        <end position="715"/>
    </location>
</feature>
<gene>
    <name evidence="2" type="ORF">NHE_0167</name>
</gene>
<accession>X5GVP4</accession>
<evidence type="ECO:0000313" key="2">
    <source>
        <dbReference type="EMBL" id="AHX11132.1"/>
    </source>
</evidence>
<dbReference type="STRING" id="1286528.NHE_0167"/>
<dbReference type="OrthoDB" id="7161641at2"/>
<keyword evidence="1" id="KW-0175">Coiled coil</keyword>
<sequence>MKVKIVILLFLLAVFSPFLVYKYNKNLSQKFVEYYINSRFSKFKTGSHISFTDFDIRNSDNFKELVLSKVTVDLGSKKVAFIEELRFSFHWNFPFTKLYPINMTISGADIEIPFEAGRDKMISLENYQVDHIFSVIALLNTDLFIQNIRFNGYTVSEGFIRIKKMNHRNVLQLGIHEEKAGIELEMVQSQYDTIAVRVTNFDPNESVFSPLIKGLSNIDISNDSFTFSGYAVLNLNEKKIQGAVRDLRGSVSKKIRKESNFQFENGSFVFNGTLENLELNNVKIKIDGTEFRGRLLLKDGLSLEGKIENLVAGDILKYWGNDLNPVAREWYEESIQGGIIKQADIKFESKSGDLKIEDAILEGVKARIAITEPADIEKRFIDVEKVSGKLSLLGGNLEAIIHSGEIDGTNCKGCKIRINDDAIKIEGELVNNLNKLVLLGEKFSPQIIAEVAEQVAIRTLKGKGIVDFLVQIPTSATQEIDTVINIKADNIQAARFYKAFHIENGSMELKITNNDAAMRATLLSSGEKIDLYLDRNSTDQITKFTIKGTSKLEPIKESGFLPEFISLAGKVTGEVAINLLPNNEVDAVGRIGTKDVQEDISQLFGWEKDPGAILNFRIKTRDGEHNFEVLEILGKKMDIRFEGKSNGKEALFNSKALQINDSHLDLSYVLKGNTSNLRITSEAIDLSRAEKLASLTQLENRKSDLNENISIKIANLKLKNEISMNNLSLTLQEGDGSLSGIFSDDSILRARFSKDGGINVDSTNVGTLLKGLGFKSGIIGGRGALHMGTKNMRTNSGVLKIENFYIQDAPILARILSLASLNGIMNILNGEGIFFDRFFSEFKYADDVFYISESWLEATPIGLSVMGILSIPEEKLILHGSVVPLYRINQLISKMPIIGTLLTGGRNRGVIAAEYTLTRKQGKSNVSVHTLTTFTPTVLHKFFKVFD</sequence>
<dbReference type="EMBL" id="CP007481">
    <property type="protein sequence ID" value="AHX11132.1"/>
    <property type="molecule type" value="Genomic_DNA"/>
</dbReference>
<dbReference type="AlphaFoldDB" id="X5GVP4"/>
<proteinExistence type="predicted"/>
<evidence type="ECO:0000313" key="3">
    <source>
        <dbReference type="Proteomes" id="UP000023755"/>
    </source>
</evidence>